<sequence>MRHRTQVSRRR</sequence>
<dbReference type="EMBL" id="SDMP01000021">
    <property type="protein sequence ID" value="RYQ80464.1"/>
    <property type="molecule type" value="Genomic_DNA"/>
</dbReference>
<dbReference type="Proteomes" id="UP000289738">
    <property type="component" value="Unassembled WGS sequence"/>
</dbReference>
<organism evidence="1 2">
    <name type="scientific">Arachis hypogaea</name>
    <name type="common">Peanut</name>
    <dbReference type="NCBI Taxonomy" id="3818"/>
    <lineage>
        <taxon>Eukaryota</taxon>
        <taxon>Viridiplantae</taxon>
        <taxon>Streptophyta</taxon>
        <taxon>Embryophyta</taxon>
        <taxon>Tracheophyta</taxon>
        <taxon>Spermatophyta</taxon>
        <taxon>Magnoliopsida</taxon>
        <taxon>eudicotyledons</taxon>
        <taxon>Gunneridae</taxon>
        <taxon>Pentapetalae</taxon>
        <taxon>rosids</taxon>
        <taxon>fabids</taxon>
        <taxon>Fabales</taxon>
        <taxon>Fabaceae</taxon>
        <taxon>Papilionoideae</taxon>
        <taxon>50 kb inversion clade</taxon>
        <taxon>dalbergioids sensu lato</taxon>
        <taxon>Dalbergieae</taxon>
        <taxon>Pterocarpus clade</taxon>
        <taxon>Arachis</taxon>
    </lineage>
</organism>
<evidence type="ECO:0000313" key="1">
    <source>
        <dbReference type="EMBL" id="RYQ80464.1"/>
    </source>
</evidence>
<reference evidence="1 2" key="1">
    <citation type="submission" date="2019-01" db="EMBL/GenBank/DDBJ databases">
        <title>Sequencing of cultivated peanut Arachis hypogaea provides insights into genome evolution and oil improvement.</title>
        <authorList>
            <person name="Chen X."/>
        </authorList>
    </citation>
    <scope>NUCLEOTIDE SEQUENCE [LARGE SCALE GENOMIC DNA]</scope>
    <source>
        <strain evidence="2">cv. Fuhuasheng</strain>
        <tissue evidence="1">Leaves</tissue>
    </source>
</reference>
<keyword evidence="2" id="KW-1185">Reference proteome</keyword>
<protein>
    <submittedName>
        <fullName evidence="1">Uncharacterized protein</fullName>
    </submittedName>
</protein>
<comment type="caution">
    <text evidence="1">The sequence shown here is derived from an EMBL/GenBank/DDBJ whole genome shotgun (WGS) entry which is preliminary data.</text>
</comment>
<name>A0A444WSQ6_ARAHY</name>
<gene>
    <name evidence="1" type="ORF">Ahy_Scaffold1g106864</name>
</gene>
<proteinExistence type="predicted"/>
<evidence type="ECO:0000313" key="2">
    <source>
        <dbReference type="Proteomes" id="UP000289738"/>
    </source>
</evidence>
<accession>A0A444WSQ6</accession>